<dbReference type="PANTHER" id="PTHR31001">
    <property type="entry name" value="UNCHARACTERIZED TRANSCRIPTIONAL REGULATORY PROTEIN"/>
    <property type="match status" value="1"/>
</dbReference>
<organism evidence="4 5">
    <name type="scientific">Heterodermia speciosa</name>
    <dbReference type="NCBI Taxonomy" id="116794"/>
    <lineage>
        <taxon>Eukaryota</taxon>
        <taxon>Fungi</taxon>
        <taxon>Dikarya</taxon>
        <taxon>Ascomycota</taxon>
        <taxon>Pezizomycotina</taxon>
        <taxon>Lecanoromycetes</taxon>
        <taxon>OSLEUM clade</taxon>
        <taxon>Lecanoromycetidae</taxon>
        <taxon>Caliciales</taxon>
        <taxon>Physciaceae</taxon>
        <taxon>Heterodermia</taxon>
    </lineage>
</organism>
<feature type="compositionally biased region" description="Basic and acidic residues" evidence="3">
    <location>
        <begin position="60"/>
        <end position="81"/>
    </location>
</feature>
<evidence type="ECO:0008006" key="6">
    <source>
        <dbReference type="Google" id="ProtNLM"/>
    </source>
</evidence>
<evidence type="ECO:0000256" key="2">
    <source>
        <dbReference type="ARBA" id="ARBA00023242"/>
    </source>
</evidence>
<evidence type="ECO:0000313" key="4">
    <source>
        <dbReference type="EMBL" id="CAF9935862.1"/>
    </source>
</evidence>
<dbReference type="EMBL" id="CAJPDS010000086">
    <property type="protein sequence ID" value="CAF9935862.1"/>
    <property type="molecule type" value="Genomic_DNA"/>
</dbReference>
<dbReference type="PANTHER" id="PTHR31001:SF90">
    <property type="entry name" value="CENTROMERE DNA-BINDING PROTEIN COMPLEX CBF3 SUBUNIT B"/>
    <property type="match status" value="1"/>
</dbReference>
<dbReference type="OrthoDB" id="3014581at2759"/>
<evidence type="ECO:0000313" key="5">
    <source>
        <dbReference type="Proteomes" id="UP000664521"/>
    </source>
</evidence>
<feature type="region of interest" description="Disordered" evidence="3">
    <location>
        <begin position="59"/>
        <end position="91"/>
    </location>
</feature>
<comment type="subcellular location">
    <subcellularLocation>
        <location evidence="1">Nucleus</location>
    </subcellularLocation>
</comment>
<evidence type="ECO:0000256" key="3">
    <source>
        <dbReference type="SAM" id="MobiDB-lite"/>
    </source>
</evidence>
<comment type="caution">
    <text evidence="4">The sequence shown here is derived from an EMBL/GenBank/DDBJ whole genome shotgun (WGS) entry which is preliminary data.</text>
</comment>
<dbReference type="GO" id="GO:0005634">
    <property type="term" value="C:nucleus"/>
    <property type="evidence" value="ECO:0007669"/>
    <property type="project" value="UniProtKB-SubCell"/>
</dbReference>
<gene>
    <name evidence="4" type="ORF">HETSPECPRED_009925</name>
</gene>
<evidence type="ECO:0000256" key="1">
    <source>
        <dbReference type="ARBA" id="ARBA00004123"/>
    </source>
</evidence>
<keyword evidence="2" id="KW-0539">Nucleus</keyword>
<sequence length="657" mass="72737">MAEGIMSVSLKSTRARILPDENSPCPVLDVERPSSNVTKMSHAYAAVVGNDLRGVITNKQFKDERQPRAKRAKTDHNDKIQTKTNAPRGKHTDAEEAIRLLEHFVDETSRTDAYPSGALEPTSSFVGPDYPHVYWVPTTNPQRYSEKIALLGSIVKAVPDLDMIRHLYEIFVTRCQGPLGNVVHKPQFLDDAEILYECLSLASPESRVMALSSRFSMDVLACHLLALVLALAFHPTPSVLGWFPTPLTLSVEELRASEVPSKTWRSLALQCLQGGISLFCGSIASLQAAVMLLLDGQEESLALDAILVTAISGAQKLGLHRLGDAKLEASASPISSFQTSSQISVERSCSRTEVGVRIWWALVMRDWCRAQALGYYSIRPSQFNTRMPLHIEDEDLCQTSGRITERPRAEFTRLSYTVHALNLAILVRESIDLRGPLHQTYKQEESNEGAKMRDHLNTQYESFVARLPSYFRLGSTAGLTATADPMAAIPVHRWMLYQQLWSLFLKIYRNRLSSQDGRTSCQILAQNILNNQAQIQMRCAVCSSLSTNEAQLFNAASVLLVDLLFSSQRLETDRSSARLNRLMTRDRVQDAIALLRTRGDTEGAVAPSPQGSDLERVTSAAPLSATVLEALLKLEEEESGKAEIIPGEQSTASYPAV</sequence>
<dbReference type="CDD" id="cd12148">
    <property type="entry name" value="fungal_TF_MHR"/>
    <property type="match status" value="1"/>
</dbReference>
<accession>A0A8H3G387</accession>
<protein>
    <recommendedName>
        <fullName evidence="6">Transcription factor domain-containing protein</fullName>
    </recommendedName>
</protein>
<name>A0A8H3G387_9LECA</name>
<dbReference type="AlphaFoldDB" id="A0A8H3G387"/>
<proteinExistence type="predicted"/>
<keyword evidence="5" id="KW-1185">Reference proteome</keyword>
<dbReference type="Proteomes" id="UP000664521">
    <property type="component" value="Unassembled WGS sequence"/>
</dbReference>
<reference evidence="4" key="1">
    <citation type="submission" date="2021-03" db="EMBL/GenBank/DDBJ databases">
        <authorList>
            <person name="Tagirdzhanova G."/>
        </authorList>
    </citation>
    <scope>NUCLEOTIDE SEQUENCE</scope>
</reference>
<dbReference type="InterPro" id="IPR050613">
    <property type="entry name" value="Sec_Metabolite_Reg"/>
</dbReference>